<sequence>MAQSFRSLGYIQRSASSKDNQTTLCFLAGFRSDVTNSLKSDAIADLAKEYGYGFLGWHGKNNDGRFANNVATWADDSVALIQEKVQGRLVLAGASMGLWLALLVAQRCRSIDGILGIGGGIHFTERWLEQEVPPEHRNDPNFVWQRPSAYDPDGHYDIPVRFLLGSRKALFPETIEVHCPVQLIHGAQDRDVPLSHAKALAKRIRASSIKLNVIPDGDHRLSRPEDLACIRSAMLSLVKDRR</sequence>
<keyword evidence="1 2" id="KW-0378">Hydrolase</keyword>
<evidence type="ECO:0000313" key="3">
    <source>
        <dbReference type="Proteomes" id="UP000242180"/>
    </source>
</evidence>
<dbReference type="EMBL" id="MCGN01000008">
    <property type="protein sequence ID" value="ORY94100.1"/>
    <property type="molecule type" value="Genomic_DNA"/>
</dbReference>
<dbReference type="InterPro" id="IPR029058">
    <property type="entry name" value="AB_hydrolase_fold"/>
</dbReference>
<dbReference type="GO" id="GO:0004553">
    <property type="term" value="F:hydrolase activity, hydrolyzing O-glycosyl compounds"/>
    <property type="evidence" value="ECO:0007669"/>
    <property type="project" value="TreeGrafter"/>
</dbReference>
<dbReference type="OMA" id="TISRWLE"/>
<evidence type="ECO:0000313" key="2">
    <source>
        <dbReference type="EMBL" id="ORY94100.1"/>
    </source>
</evidence>
<evidence type="ECO:0000256" key="1">
    <source>
        <dbReference type="ARBA" id="ARBA00022801"/>
    </source>
</evidence>
<dbReference type="STRING" id="13706.A0A1X2H6M7"/>
<organism evidence="2 3">
    <name type="scientific">Syncephalastrum racemosum</name>
    <name type="common">Filamentous fungus</name>
    <dbReference type="NCBI Taxonomy" id="13706"/>
    <lineage>
        <taxon>Eukaryota</taxon>
        <taxon>Fungi</taxon>
        <taxon>Fungi incertae sedis</taxon>
        <taxon>Mucoromycota</taxon>
        <taxon>Mucoromycotina</taxon>
        <taxon>Mucoromycetes</taxon>
        <taxon>Mucorales</taxon>
        <taxon>Syncephalastraceae</taxon>
        <taxon>Syncephalastrum</taxon>
    </lineage>
</organism>
<comment type="caution">
    <text evidence="2">The sequence shown here is derived from an EMBL/GenBank/DDBJ whole genome shotgun (WGS) entry which is preliminary data.</text>
</comment>
<accession>A0A1X2H6M7</accession>
<reference evidence="2 3" key="1">
    <citation type="submission" date="2016-07" db="EMBL/GenBank/DDBJ databases">
        <title>Pervasive Adenine N6-methylation of Active Genes in Fungi.</title>
        <authorList>
            <consortium name="DOE Joint Genome Institute"/>
            <person name="Mondo S.J."/>
            <person name="Dannebaum R.O."/>
            <person name="Kuo R.C."/>
            <person name="Labutti K."/>
            <person name="Haridas S."/>
            <person name="Kuo A."/>
            <person name="Salamov A."/>
            <person name="Ahrendt S.R."/>
            <person name="Lipzen A."/>
            <person name="Sullivan W."/>
            <person name="Andreopoulos W.B."/>
            <person name="Clum A."/>
            <person name="Lindquist E."/>
            <person name="Daum C."/>
            <person name="Ramamoorthy G.K."/>
            <person name="Gryganskyi A."/>
            <person name="Culley D."/>
            <person name="Magnuson J.K."/>
            <person name="James T.Y."/>
            <person name="O'Malley M.A."/>
            <person name="Stajich J.E."/>
            <person name="Spatafora J.W."/>
            <person name="Visel A."/>
            <person name="Grigoriev I.V."/>
        </authorList>
    </citation>
    <scope>NUCLEOTIDE SEQUENCE [LARGE SCALE GENOMIC DNA]</scope>
    <source>
        <strain evidence="2 3">NRRL 2496</strain>
    </source>
</reference>
<proteinExistence type="predicted"/>
<dbReference type="SUPFAM" id="SSF53474">
    <property type="entry name" value="alpha/beta-Hydrolases"/>
    <property type="match status" value="1"/>
</dbReference>
<name>A0A1X2H6M7_SYNRA</name>
<dbReference type="Proteomes" id="UP000242180">
    <property type="component" value="Unassembled WGS sequence"/>
</dbReference>
<dbReference type="PANTHER" id="PTHR16138">
    <property type="entry name" value="MYCOPHENOLIC ACID ACYL-GLUCURONIDE ESTERASE, MITOCHONDRIAL"/>
    <property type="match status" value="1"/>
</dbReference>
<dbReference type="PANTHER" id="PTHR16138:SF7">
    <property type="entry name" value="PALMITOYL-PROTEIN THIOESTERASE ABHD10, MITOCHONDRIAL"/>
    <property type="match status" value="1"/>
</dbReference>
<dbReference type="InterPro" id="IPR052382">
    <property type="entry name" value="ABHD10_acyl-thioesterase"/>
</dbReference>
<gene>
    <name evidence="2" type="ORF">BCR43DRAFT_495865</name>
</gene>
<dbReference type="Gene3D" id="3.40.50.1820">
    <property type="entry name" value="alpha/beta hydrolase"/>
    <property type="match status" value="1"/>
</dbReference>
<protein>
    <submittedName>
        <fullName evidence="2">Alpha/Beta hydrolase protein</fullName>
    </submittedName>
</protein>
<dbReference type="InParanoid" id="A0A1X2H6M7"/>
<dbReference type="OrthoDB" id="408373at2759"/>
<keyword evidence="3" id="KW-1185">Reference proteome</keyword>
<dbReference type="AlphaFoldDB" id="A0A1X2H6M7"/>